<dbReference type="GO" id="GO:0009897">
    <property type="term" value="C:external side of plasma membrane"/>
    <property type="evidence" value="ECO:0007669"/>
    <property type="project" value="TreeGrafter"/>
</dbReference>
<dbReference type="AlphaFoldDB" id="A0A6P5M163"/>
<proteinExistence type="predicted"/>
<dbReference type="GO" id="GO:0042102">
    <property type="term" value="P:positive regulation of T cell proliferation"/>
    <property type="evidence" value="ECO:0007669"/>
    <property type="project" value="TreeGrafter"/>
</dbReference>
<evidence type="ECO:0000256" key="4">
    <source>
        <dbReference type="ARBA" id="ARBA00022729"/>
    </source>
</evidence>
<dbReference type="GO" id="GO:0071222">
    <property type="term" value="P:cellular response to lipopolysaccharide"/>
    <property type="evidence" value="ECO:0007669"/>
    <property type="project" value="TreeGrafter"/>
</dbReference>
<evidence type="ECO:0000256" key="1">
    <source>
        <dbReference type="ARBA" id="ARBA00004251"/>
    </source>
</evidence>
<feature type="transmembrane region" description="Helical" evidence="11">
    <location>
        <begin position="237"/>
        <end position="256"/>
    </location>
</feature>
<evidence type="ECO:0000256" key="12">
    <source>
        <dbReference type="SAM" id="SignalP"/>
    </source>
</evidence>
<dbReference type="InterPro" id="IPR013783">
    <property type="entry name" value="Ig-like_fold"/>
</dbReference>
<dbReference type="Gene3D" id="2.60.40.10">
    <property type="entry name" value="Immunoglobulins"/>
    <property type="match status" value="2"/>
</dbReference>
<dbReference type="CTD" id="29126"/>
<dbReference type="SMART" id="SM00409">
    <property type="entry name" value="IG"/>
    <property type="match status" value="1"/>
</dbReference>
<dbReference type="InterPro" id="IPR007110">
    <property type="entry name" value="Ig-like_dom"/>
</dbReference>
<dbReference type="GO" id="GO:0006955">
    <property type="term" value="P:immune response"/>
    <property type="evidence" value="ECO:0007669"/>
    <property type="project" value="TreeGrafter"/>
</dbReference>
<keyword evidence="3 11" id="KW-0812">Transmembrane</keyword>
<feature type="domain" description="Ig-like" evidence="13">
    <location>
        <begin position="34"/>
        <end position="126"/>
    </location>
</feature>
<evidence type="ECO:0000313" key="14">
    <source>
        <dbReference type="Proteomes" id="UP000515140"/>
    </source>
</evidence>
<dbReference type="FunFam" id="2.60.40.10:FF:001063">
    <property type="entry name" value="Programmed cell death ligand 1"/>
    <property type="match status" value="1"/>
</dbReference>
<keyword evidence="9" id="KW-0325">Glycoprotein</keyword>
<sequence length="286" mass="32787">MEIWLVFVFMFSWHLLINAFSVSVPKEKYKACYGSNVTMECSFPVGEKLDLGALTVYWDKKGKFLVKFVQGEEDLKIQNSNPRLRHLTDQLFKGKSLLHITNVKVEDVGAYRCLIGYGGADYKWITLTVNAPYSKINHRVNVDPVTSEYKITCQSEGYPKAKVIWKNGEQDLSSKATVTYSVGQEKLFNITSTLRVNTTANEVFQCFFQEKDTGKNTSAQIVIQEKTESSNIDLRTYFGTLGAVIFFGLTLMFLCCRKKDVRMIDIEKKCLSRQQQQQFPRQRTPI</sequence>
<dbReference type="Pfam" id="PF08205">
    <property type="entry name" value="C2-set_2"/>
    <property type="match status" value="1"/>
</dbReference>
<comment type="subcellular location">
    <subcellularLocation>
        <location evidence="1">Cell membrane</location>
        <topology evidence="1">Single-pass type I membrane protein</topology>
    </subcellularLocation>
</comment>
<keyword evidence="7" id="KW-1015">Disulfide bond</keyword>
<keyword evidence="5 11" id="KW-1133">Transmembrane helix</keyword>
<evidence type="ECO:0000259" key="13">
    <source>
        <dbReference type="PROSITE" id="PS50835"/>
    </source>
</evidence>
<keyword evidence="2" id="KW-1003">Cell membrane</keyword>
<keyword evidence="4 12" id="KW-0732">Signal</keyword>
<evidence type="ECO:0000256" key="7">
    <source>
        <dbReference type="ARBA" id="ARBA00023157"/>
    </source>
</evidence>
<feature type="chain" id="PRO_5028430059" evidence="12">
    <location>
        <begin position="20"/>
        <end position="286"/>
    </location>
</feature>
<dbReference type="GO" id="GO:0042130">
    <property type="term" value="P:negative regulation of T cell proliferation"/>
    <property type="evidence" value="ECO:0007669"/>
    <property type="project" value="TreeGrafter"/>
</dbReference>
<dbReference type="KEGG" id="pcw:110221607"/>
<evidence type="ECO:0000313" key="15">
    <source>
        <dbReference type="RefSeq" id="XP_020861971.1"/>
    </source>
</evidence>
<evidence type="ECO:0000256" key="6">
    <source>
        <dbReference type="ARBA" id="ARBA00023136"/>
    </source>
</evidence>
<dbReference type="InterPro" id="IPR036179">
    <property type="entry name" value="Ig-like_dom_sf"/>
</dbReference>
<dbReference type="PANTHER" id="PTHR25466:SF3">
    <property type="entry name" value="PROGRAMMED CELL DEATH 1 LIGAND 1"/>
    <property type="match status" value="1"/>
</dbReference>
<protein>
    <submittedName>
        <fullName evidence="15">LOW QUALITY PROTEIN: programmed cell death 1 ligand 1</fullName>
    </submittedName>
</protein>
<evidence type="ECO:0000256" key="2">
    <source>
        <dbReference type="ARBA" id="ARBA00022475"/>
    </source>
</evidence>
<keyword evidence="10" id="KW-0393">Immunoglobulin domain</keyword>
<reference evidence="15" key="1">
    <citation type="submission" date="2025-08" db="UniProtKB">
        <authorList>
            <consortium name="RefSeq"/>
        </authorList>
    </citation>
    <scope>IDENTIFICATION</scope>
    <source>
        <tissue evidence="15">Spleen</tissue>
    </source>
</reference>
<evidence type="ECO:0000256" key="3">
    <source>
        <dbReference type="ARBA" id="ARBA00022692"/>
    </source>
</evidence>
<dbReference type="GO" id="GO:0007166">
    <property type="term" value="P:cell surface receptor signaling pathway"/>
    <property type="evidence" value="ECO:0007669"/>
    <property type="project" value="TreeGrafter"/>
</dbReference>
<dbReference type="SUPFAM" id="SSF48726">
    <property type="entry name" value="Immunoglobulin"/>
    <property type="match status" value="2"/>
</dbReference>
<dbReference type="InterPro" id="IPR051713">
    <property type="entry name" value="T-cell_Activation_Regulation"/>
</dbReference>
<evidence type="ECO:0000256" key="8">
    <source>
        <dbReference type="ARBA" id="ARBA00023170"/>
    </source>
</evidence>
<name>A0A6P5M163_PHACI</name>
<keyword evidence="6 11" id="KW-0472">Membrane</keyword>
<dbReference type="FunCoup" id="A0A6P5M163">
    <property type="interactions" value="357"/>
</dbReference>
<evidence type="ECO:0000256" key="11">
    <source>
        <dbReference type="SAM" id="Phobius"/>
    </source>
</evidence>
<evidence type="ECO:0000256" key="5">
    <source>
        <dbReference type="ARBA" id="ARBA00022989"/>
    </source>
</evidence>
<dbReference type="InterPro" id="IPR003599">
    <property type="entry name" value="Ig_sub"/>
</dbReference>
<dbReference type="InParanoid" id="A0A6P5M163"/>
<keyword evidence="14" id="KW-1185">Reference proteome</keyword>
<dbReference type="RefSeq" id="XP_020861971.1">
    <property type="nucleotide sequence ID" value="XM_021006312.1"/>
</dbReference>
<feature type="signal peptide" evidence="12">
    <location>
        <begin position="1"/>
        <end position="19"/>
    </location>
</feature>
<dbReference type="PROSITE" id="PS50835">
    <property type="entry name" value="IG_LIKE"/>
    <property type="match status" value="1"/>
</dbReference>
<evidence type="ECO:0000256" key="9">
    <source>
        <dbReference type="ARBA" id="ARBA00023180"/>
    </source>
</evidence>
<accession>A0A6P5M163</accession>
<dbReference type="GO" id="GO:0031295">
    <property type="term" value="P:T cell costimulation"/>
    <property type="evidence" value="ECO:0007669"/>
    <property type="project" value="TreeGrafter"/>
</dbReference>
<organism evidence="14 15">
    <name type="scientific">Phascolarctos cinereus</name>
    <name type="common">Koala</name>
    <dbReference type="NCBI Taxonomy" id="38626"/>
    <lineage>
        <taxon>Eukaryota</taxon>
        <taxon>Metazoa</taxon>
        <taxon>Chordata</taxon>
        <taxon>Craniata</taxon>
        <taxon>Vertebrata</taxon>
        <taxon>Euteleostomi</taxon>
        <taxon>Mammalia</taxon>
        <taxon>Metatheria</taxon>
        <taxon>Diprotodontia</taxon>
        <taxon>Phascolarctidae</taxon>
        <taxon>Phascolarctos</taxon>
    </lineage>
</organism>
<dbReference type="InterPro" id="IPR013162">
    <property type="entry name" value="CD80_C2-set"/>
</dbReference>
<evidence type="ECO:0000256" key="10">
    <source>
        <dbReference type="ARBA" id="ARBA00023319"/>
    </source>
</evidence>
<dbReference type="PANTHER" id="PTHR25466">
    <property type="entry name" value="T-LYMPHOCYTE ACTIVATION ANTIGEN"/>
    <property type="match status" value="1"/>
</dbReference>
<keyword evidence="8" id="KW-0675">Receptor</keyword>
<dbReference type="GeneID" id="110221607"/>
<dbReference type="Proteomes" id="UP000515140">
    <property type="component" value="Unplaced"/>
</dbReference>
<gene>
    <name evidence="15" type="primary">CD274</name>
</gene>